<dbReference type="InterPro" id="IPR017972">
    <property type="entry name" value="Cyt_P450_CS"/>
</dbReference>
<dbReference type="GO" id="GO:0005506">
    <property type="term" value="F:iron ion binding"/>
    <property type="evidence" value="ECO:0007669"/>
    <property type="project" value="InterPro"/>
</dbReference>
<evidence type="ECO:0000256" key="5">
    <source>
        <dbReference type="ARBA" id="ARBA00023002"/>
    </source>
</evidence>
<evidence type="ECO:0000313" key="10">
    <source>
        <dbReference type="EMBL" id="NBG96429.1"/>
    </source>
</evidence>
<dbReference type="AlphaFoldDB" id="A0A845QDC6"/>
<evidence type="ECO:0000313" key="11">
    <source>
        <dbReference type="Proteomes" id="UP000470384"/>
    </source>
</evidence>
<dbReference type="GeneID" id="300654207"/>
<protein>
    <submittedName>
        <fullName evidence="10">Cytochrome P450</fullName>
    </submittedName>
</protein>
<keyword evidence="11" id="KW-1185">Reference proteome</keyword>
<sequence length="423" mass="46397">MADTEQAADIAALVAALPTGDTIANPYPLYDKLRAYAPVKGYRDYPPGTVPGADEPVNAWVLLDYDHVSKVARDHRTFSSRDPLQESSSAPTLMLVNHDNPEHDRLRAVVNLAFSRKRIEDLSPHVNRMVHDLLEEVTRAGTTSIEVMGEICAVLPARVMVHLLGLPPEIADRFRHWATAFMLSADLTPEERERSNVDLFTYFARTVTQMEADLAAGADVPDSLMRALLTAEADGRKLTTDEVIRFCLTLVVAGAETTTFLLGNLLHELATMPDMQARLRAEPAKIDAFIDESLRHSGPPQRLFRIAEADTQIGDALIRKGDWVALFFAAANHDPAMFADPQAFDIDRPNLNKQLTFGVGIHHCLGSALARAEARELLRAVLERFGDIQLAGTAPEPQRASLLNHGLANLTLALTPRLAGAAE</sequence>
<dbReference type="PANTHER" id="PTHR46696:SF4">
    <property type="entry name" value="BIOTIN BIOSYNTHESIS CYTOCHROME P450"/>
    <property type="match status" value="1"/>
</dbReference>
<proteinExistence type="inferred from homology"/>
<keyword evidence="6 9" id="KW-0408">Iron</keyword>
<dbReference type="Gene3D" id="1.10.630.10">
    <property type="entry name" value="Cytochrome P450"/>
    <property type="match status" value="1"/>
</dbReference>
<keyword evidence="7 9" id="KW-0503">Monooxygenase</keyword>
<comment type="cofactor">
    <cofactor evidence="1">
        <name>heme</name>
        <dbReference type="ChEBI" id="CHEBI:30413"/>
    </cofactor>
</comment>
<dbReference type="Pfam" id="PF00067">
    <property type="entry name" value="p450"/>
    <property type="match status" value="1"/>
</dbReference>
<dbReference type="RefSeq" id="WP_160588520.1">
    <property type="nucleotide sequence ID" value="NZ_BMHN01000001.1"/>
</dbReference>
<keyword evidence="4 9" id="KW-0479">Metal-binding</keyword>
<evidence type="ECO:0000256" key="8">
    <source>
        <dbReference type="ARBA" id="ARBA00043906"/>
    </source>
</evidence>
<dbReference type="PRINTS" id="PR00385">
    <property type="entry name" value="P450"/>
</dbReference>
<evidence type="ECO:0000256" key="6">
    <source>
        <dbReference type="ARBA" id="ARBA00023004"/>
    </source>
</evidence>
<keyword evidence="5 9" id="KW-0560">Oxidoreductase</keyword>
<comment type="function">
    <text evidence="8">Cytochromes P450 are a group of heme-thiolate monooxygenases. They oxidize a variety of structurally unrelated compounds, including steroids, fatty acids, and xenobiotics.</text>
</comment>
<dbReference type="GO" id="GO:0020037">
    <property type="term" value="F:heme binding"/>
    <property type="evidence" value="ECO:0007669"/>
    <property type="project" value="InterPro"/>
</dbReference>
<dbReference type="InterPro" id="IPR001128">
    <property type="entry name" value="Cyt_P450"/>
</dbReference>
<evidence type="ECO:0000256" key="3">
    <source>
        <dbReference type="ARBA" id="ARBA00022617"/>
    </source>
</evidence>
<evidence type="ECO:0000256" key="7">
    <source>
        <dbReference type="ARBA" id="ARBA00023033"/>
    </source>
</evidence>
<name>A0A845QDC6_9HYPH</name>
<dbReference type="PANTHER" id="PTHR46696">
    <property type="entry name" value="P450, PUTATIVE (EUROFUNG)-RELATED"/>
    <property type="match status" value="1"/>
</dbReference>
<evidence type="ECO:0000256" key="2">
    <source>
        <dbReference type="ARBA" id="ARBA00010617"/>
    </source>
</evidence>
<dbReference type="OrthoDB" id="9801155at2"/>
<dbReference type="GO" id="GO:0036199">
    <property type="term" value="F:cholest-4-en-3-one 26-monooxygenase activity"/>
    <property type="evidence" value="ECO:0007669"/>
    <property type="project" value="TreeGrafter"/>
</dbReference>
<keyword evidence="3 9" id="KW-0349">Heme</keyword>
<dbReference type="SUPFAM" id="SSF48264">
    <property type="entry name" value="Cytochrome P450"/>
    <property type="match status" value="1"/>
</dbReference>
<dbReference type="InterPro" id="IPR036396">
    <property type="entry name" value="Cyt_P450_sf"/>
</dbReference>
<accession>A0A845QDC6</accession>
<dbReference type="PRINTS" id="PR00359">
    <property type="entry name" value="BP450"/>
</dbReference>
<dbReference type="EMBL" id="WXYQ01000008">
    <property type="protein sequence ID" value="NBG96429.1"/>
    <property type="molecule type" value="Genomic_DNA"/>
</dbReference>
<comment type="similarity">
    <text evidence="2 9">Belongs to the cytochrome P450 family.</text>
</comment>
<organism evidence="10 11">
    <name type="scientific">Pyruvatibacter mobilis</name>
    <dbReference type="NCBI Taxonomy" id="1712261"/>
    <lineage>
        <taxon>Bacteria</taxon>
        <taxon>Pseudomonadati</taxon>
        <taxon>Pseudomonadota</taxon>
        <taxon>Alphaproteobacteria</taxon>
        <taxon>Hyphomicrobiales</taxon>
        <taxon>Parvibaculaceae</taxon>
        <taxon>Pyruvatibacter</taxon>
    </lineage>
</organism>
<dbReference type="PROSITE" id="PS00086">
    <property type="entry name" value="CYTOCHROME_P450"/>
    <property type="match status" value="1"/>
</dbReference>
<evidence type="ECO:0000256" key="9">
    <source>
        <dbReference type="RuleBase" id="RU000461"/>
    </source>
</evidence>
<evidence type="ECO:0000256" key="4">
    <source>
        <dbReference type="ARBA" id="ARBA00022723"/>
    </source>
</evidence>
<dbReference type="Proteomes" id="UP000470384">
    <property type="component" value="Unassembled WGS sequence"/>
</dbReference>
<dbReference type="GO" id="GO:0006707">
    <property type="term" value="P:cholesterol catabolic process"/>
    <property type="evidence" value="ECO:0007669"/>
    <property type="project" value="TreeGrafter"/>
</dbReference>
<dbReference type="FunFam" id="1.10.630.10:FF:000018">
    <property type="entry name" value="Cytochrome P450 monooxygenase"/>
    <property type="match status" value="1"/>
</dbReference>
<dbReference type="InterPro" id="IPR002397">
    <property type="entry name" value="Cyt_P450_B"/>
</dbReference>
<evidence type="ECO:0000256" key="1">
    <source>
        <dbReference type="ARBA" id="ARBA00001971"/>
    </source>
</evidence>
<gene>
    <name evidence="10" type="ORF">GTQ45_11860</name>
</gene>
<reference evidence="10 11" key="1">
    <citation type="journal article" date="2016" name="Int. J. Syst. Evol. Microbiol.">
        <title>Pyruvatibacter mobilis gen. nov., sp. nov., a marine bacterium from the culture broth of Picochlorum sp. 122.</title>
        <authorList>
            <person name="Wang G."/>
            <person name="Tang M."/>
            <person name="Wu H."/>
            <person name="Dai S."/>
            <person name="Li T."/>
            <person name="Chen C."/>
            <person name="He H."/>
            <person name="Fan J."/>
            <person name="Xiang W."/>
            <person name="Li X."/>
        </authorList>
    </citation>
    <scope>NUCLEOTIDE SEQUENCE [LARGE SCALE GENOMIC DNA]</scope>
    <source>
        <strain evidence="10 11">GYP-11</strain>
    </source>
</reference>
<comment type="caution">
    <text evidence="10">The sequence shown here is derived from an EMBL/GenBank/DDBJ whole genome shotgun (WGS) entry which is preliminary data.</text>
</comment>
<dbReference type="GO" id="GO:0008395">
    <property type="term" value="F:steroid hydroxylase activity"/>
    <property type="evidence" value="ECO:0007669"/>
    <property type="project" value="TreeGrafter"/>
</dbReference>